<feature type="compositionally biased region" description="Basic and acidic residues" evidence="1">
    <location>
        <begin position="314"/>
        <end position="333"/>
    </location>
</feature>
<protein>
    <submittedName>
        <fullName evidence="2">Uncharacterized protein</fullName>
    </submittedName>
</protein>
<dbReference type="AlphaFoldDB" id="A0AAD7D1C4"/>
<sequence length="563" mass="61838">MPCMRSESEGACGHEDLCLWGQVSASGRNMGEGKICAFNIQYSAPQKGGGGLRGVRIRETRRMGVVQEWGDAYEEGLCAVGPELVKRRKAQGPYVCVCGMAPAALVNFGGHARGVANYSARNRHPGAPARVSPHARSSWVPTGARVASRATAVWRGDETANGVSKRRGGADEKGNGKRRGLLNPSLLAPHLHLSVRVRVCVRVEVPLALIHPPPLPFLTGMCEGQEKWRERYDDAEIRRCRNERAQAKGRGVEGRCRRRGRTRWNAGEACVKAVVQQFTKEGGGRGRCTMKEGDGMGWERSGRMVGLEEGRWKEEGRQEHGHETGGDGHGHDESIEDAPQILNFLAPRYGLRAQTRRRCRAARAREAHVIMPGPRVEMVSKHWGVSMGGGERNENAREGKQGRQGIHRKGTLTPIQRDAPRTPATRQGVEDAHARAAEGGSVEERDGSSTAPPPRPPRRNSRMLPAESRRAIRGLEPPVPLVLDEHIQPLLQSSSIPSKQKPGRATCISGSRVILRSLEILHLADLCNRVTADRTVHEGAHWGILDLIKLVPVLEWLRAGYQY</sequence>
<gene>
    <name evidence="2" type="ORF">B0H17DRAFT_1183119</name>
</gene>
<organism evidence="2 3">
    <name type="scientific">Mycena rosella</name>
    <name type="common">Pink bonnet</name>
    <name type="synonym">Agaricus rosellus</name>
    <dbReference type="NCBI Taxonomy" id="1033263"/>
    <lineage>
        <taxon>Eukaryota</taxon>
        <taxon>Fungi</taxon>
        <taxon>Dikarya</taxon>
        <taxon>Basidiomycota</taxon>
        <taxon>Agaricomycotina</taxon>
        <taxon>Agaricomycetes</taxon>
        <taxon>Agaricomycetidae</taxon>
        <taxon>Agaricales</taxon>
        <taxon>Marasmiineae</taxon>
        <taxon>Mycenaceae</taxon>
        <taxon>Mycena</taxon>
    </lineage>
</organism>
<accession>A0AAD7D1C4</accession>
<evidence type="ECO:0000313" key="3">
    <source>
        <dbReference type="Proteomes" id="UP001221757"/>
    </source>
</evidence>
<dbReference type="EMBL" id="JARKIE010000157">
    <property type="protein sequence ID" value="KAJ7674244.1"/>
    <property type="molecule type" value="Genomic_DNA"/>
</dbReference>
<evidence type="ECO:0000313" key="2">
    <source>
        <dbReference type="EMBL" id="KAJ7674244.1"/>
    </source>
</evidence>
<feature type="compositionally biased region" description="Basic and acidic residues" evidence="1">
    <location>
        <begin position="391"/>
        <end position="401"/>
    </location>
</feature>
<proteinExistence type="predicted"/>
<feature type="region of interest" description="Disordered" evidence="1">
    <location>
        <begin position="385"/>
        <end position="466"/>
    </location>
</feature>
<feature type="region of interest" description="Disordered" evidence="1">
    <location>
        <begin position="157"/>
        <end position="179"/>
    </location>
</feature>
<comment type="caution">
    <text evidence="2">The sequence shown here is derived from an EMBL/GenBank/DDBJ whole genome shotgun (WGS) entry which is preliminary data.</text>
</comment>
<reference evidence="2" key="1">
    <citation type="submission" date="2023-03" db="EMBL/GenBank/DDBJ databases">
        <title>Massive genome expansion in bonnet fungi (Mycena s.s.) driven by repeated elements and novel gene families across ecological guilds.</title>
        <authorList>
            <consortium name="Lawrence Berkeley National Laboratory"/>
            <person name="Harder C.B."/>
            <person name="Miyauchi S."/>
            <person name="Viragh M."/>
            <person name="Kuo A."/>
            <person name="Thoen E."/>
            <person name="Andreopoulos B."/>
            <person name="Lu D."/>
            <person name="Skrede I."/>
            <person name="Drula E."/>
            <person name="Henrissat B."/>
            <person name="Morin E."/>
            <person name="Kohler A."/>
            <person name="Barry K."/>
            <person name="LaButti K."/>
            <person name="Morin E."/>
            <person name="Salamov A."/>
            <person name="Lipzen A."/>
            <person name="Mereny Z."/>
            <person name="Hegedus B."/>
            <person name="Baldrian P."/>
            <person name="Stursova M."/>
            <person name="Weitz H."/>
            <person name="Taylor A."/>
            <person name="Grigoriev I.V."/>
            <person name="Nagy L.G."/>
            <person name="Martin F."/>
            <person name="Kauserud H."/>
        </authorList>
    </citation>
    <scope>NUCLEOTIDE SEQUENCE</scope>
    <source>
        <strain evidence="2">CBHHK067</strain>
    </source>
</reference>
<name>A0AAD7D1C4_MYCRO</name>
<feature type="compositionally biased region" description="Basic and acidic residues" evidence="1">
    <location>
        <begin position="428"/>
        <end position="447"/>
    </location>
</feature>
<evidence type="ECO:0000256" key="1">
    <source>
        <dbReference type="SAM" id="MobiDB-lite"/>
    </source>
</evidence>
<dbReference type="Proteomes" id="UP001221757">
    <property type="component" value="Unassembled WGS sequence"/>
</dbReference>
<feature type="region of interest" description="Disordered" evidence="1">
    <location>
        <begin position="314"/>
        <end position="334"/>
    </location>
</feature>
<keyword evidence="3" id="KW-1185">Reference proteome</keyword>